<keyword evidence="1" id="KW-0472">Membrane</keyword>
<feature type="transmembrane region" description="Helical" evidence="1">
    <location>
        <begin position="100"/>
        <end position="122"/>
    </location>
</feature>
<feature type="transmembrane region" description="Helical" evidence="1">
    <location>
        <begin position="217"/>
        <end position="237"/>
    </location>
</feature>
<dbReference type="Proteomes" id="UP001596002">
    <property type="component" value="Unassembled WGS sequence"/>
</dbReference>
<feature type="transmembrane region" description="Helical" evidence="1">
    <location>
        <begin position="249"/>
        <end position="271"/>
    </location>
</feature>
<proteinExistence type="predicted"/>
<gene>
    <name evidence="2" type="ORF">ACFO8Q_02935</name>
</gene>
<sequence length="674" mass="76853">MESFIKALEMELRLYRRGIWIWVVTILLTLYLASGYYVFVRSNMGAGQLLQSSAYIVMAGFLLGMVAGIISARREQTVKFEEVMASLPGDFPRSLAKMSAWAFIVLVLTIISSALILMIYVISGSQLIYFWGMTVKYIVVYWTLTLLTAGLIGFSIERMIRSKLKYLLIFLLWLLTSPYNGLFYLPKPIAFWLNQGQTDPGAIYDAYTGFEVTQQTINIHLFLLTLSIALVCFSFFVRRVRDYTKKGKWNLLTITAVFSAVAISFPLFTIMHADPRAMYSEDYFYYRELQNELPLKKPFNVPPTFNVSDYRVVLNHQDQNISYSIDMSVNVPQPNTNTSIEFTLSHRMRVSEVSVENGKVDFKQEGDILRIQWPNSVVDGKLHLAVNGSPGIGSPVTFQSFFLSSSFPWYPVPGRWRVASLPAYGYDLQYENVEFPYPVNFDVTVVNQHQKLYSNLDQTDFNHFVGRARGITLLKGNLLEEQIGGNKVIAPPDLIKQIPSLLPQIQNTADKIGEQLKVKSPVIPRNIFVVPLPDRKMALLSDQLQLDVTNVQLFSFEEHRLFANPNLVLRSFFWENRSHDGNSPIGPTIMFSLYDQLYGGDPKNPNNSLHIDAKRPKPNYPELQPIAQKLLAFYEKGNKDELKMFLSNFYKQLSNGDVDLTKIETMVDQITGSN</sequence>
<evidence type="ECO:0000313" key="2">
    <source>
        <dbReference type="EMBL" id="MFC4766354.1"/>
    </source>
</evidence>
<evidence type="ECO:0000313" key="3">
    <source>
        <dbReference type="Proteomes" id="UP001596002"/>
    </source>
</evidence>
<comment type="caution">
    <text evidence="2">The sequence shown here is derived from an EMBL/GenBank/DDBJ whole genome shotgun (WGS) entry which is preliminary data.</text>
</comment>
<dbReference type="EMBL" id="JBHSHC010000015">
    <property type="protein sequence ID" value="MFC4766354.1"/>
    <property type="molecule type" value="Genomic_DNA"/>
</dbReference>
<keyword evidence="3" id="KW-1185">Reference proteome</keyword>
<feature type="transmembrane region" description="Helical" evidence="1">
    <location>
        <begin position="166"/>
        <end position="185"/>
    </location>
</feature>
<feature type="transmembrane region" description="Helical" evidence="1">
    <location>
        <begin position="52"/>
        <end position="72"/>
    </location>
</feature>
<feature type="transmembrane region" description="Helical" evidence="1">
    <location>
        <begin position="20"/>
        <end position="40"/>
    </location>
</feature>
<organism evidence="2 3">
    <name type="scientific">Effusibacillus consociatus</name>
    <dbReference type="NCBI Taxonomy" id="1117041"/>
    <lineage>
        <taxon>Bacteria</taxon>
        <taxon>Bacillati</taxon>
        <taxon>Bacillota</taxon>
        <taxon>Bacilli</taxon>
        <taxon>Bacillales</taxon>
        <taxon>Alicyclobacillaceae</taxon>
        <taxon>Effusibacillus</taxon>
    </lineage>
</organism>
<name>A0ABV9PW86_9BACL</name>
<keyword evidence="1" id="KW-0812">Transmembrane</keyword>
<keyword evidence="1" id="KW-1133">Transmembrane helix</keyword>
<accession>A0ABV9PW86</accession>
<dbReference type="RefSeq" id="WP_380024191.1">
    <property type="nucleotide sequence ID" value="NZ_JBHSHC010000015.1"/>
</dbReference>
<evidence type="ECO:0000256" key="1">
    <source>
        <dbReference type="SAM" id="Phobius"/>
    </source>
</evidence>
<feature type="transmembrane region" description="Helical" evidence="1">
    <location>
        <begin position="128"/>
        <end position="154"/>
    </location>
</feature>
<protein>
    <submittedName>
        <fullName evidence="2">ABC transporter permease</fullName>
    </submittedName>
</protein>
<reference evidence="3" key="1">
    <citation type="journal article" date="2019" name="Int. J. Syst. Evol. Microbiol.">
        <title>The Global Catalogue of Microorganisms (GCM) 10K type strain sequencing project: providing services to taxonomists for standard genome sequencing and annotation.</title>
        <authorList>
            <consortium name="The Broad Institute Genomics Platform"/>
            <consortium name="The Broad Institute Genome Sequencing Center for Infectious Disease"/>
            <person name="Wu L."/>
            <person name="Ma J."/>
        </authorList>
    </citation>
    <scope>NUCLEOTIDE SEQUENCE [LARGE SCALE GENOMIC DNA]</scope>
    <source>
        <strain evidence="3">WYCCWR 12678</strain>
    </source>
</reference>